<proteinExistence type="predicted"/>
<evidence type="ECO:0000313" key="1">
    <source>
        <dbReference type="EMBL" id="JAE35616.1"/>
    </source>
</evidence>
<dbReference type="EMBL" id="GBRH01162280">
    <property type="protein sequence ID" value="JAE35616.1"/>
    <property type="molecule type" value="Transcribed_RNA"/>
</dbReference>
<protein>
    <submittedName>
        <fullName evidence="1">Uncharacterized protein</fullName>
    </submittedName>
</protein>
<accession>A0A0A9HLA2</accession>
<sequence>MGKNLQVFKICLESLCCFESITSLKFCPARNNI</sequence>
<name>A0A0A9HLA2_ARUDO</name>
<organism evidence="1">
    <name type="scientific">Arundo donax</name>
    <name type="common">Giant reed</name>
    <name type="synonym">Donax arundinaceus</name>
    <dbReference type="NCBI Taxonomy" id="35708"/>
    <lineage>
        <taxon>Eukaryota</taxon>
        <taxon>Viridiplantae</taxon>
        <taxon>Streptophyta</taxon>
        <taxon>Embryophyta</taxon>
        <taxon>Tracheophyta</taxon>
        <taxon>Spermatophyta</taxon>
        <taxon>Magnoliopsida</taxon>
        <taxon>Liliopsida</taxon>
        <taxon>Poales</taxon>
        <taxon>Poaceae</taxon>
        <taxon>PACMAD clade</taxon>
        <taxon>Arundinoideae</taxon>
        <taxon>Arundineae</taxon>
        <taxon>Arundo</taxon>
    </lineage>
</organism>
<reference evidence="1" key="1">
    <citation type="submission" date="2014-09" db="EMBL/GenBank/DDBJ databases">
        <authorList>
            <person name="Magalhaes I.L.F."/>
            <person name="Oliveira U."/>
            <person name="Santos F.R."/>
            <person name="Vidigal T.H.D.A."/>
            <person name="Brescovit A.D."/>
            <person name="Santos A.J."/>
        </authorList>
    </citation>
    <scope>NUCLEOTIDE SEQUENCE</scope>
    <source>
        <tissue evidence="1">Shoot tissue taken approximately 20 cm above the soil surface</tissue>
    </source>
</reference>
<reference evidence="1" key="2">
    <citation type="journal article" date="2015" name="Data Brief">
        <title>Shoot transcriptome of the giant reed, Arundo donax.</title>
        <authorList>
            <person name="Barrero R.A."/>
            <person name="Guerrero F.D."/>
            <person name="Moolhuijzen P."/>
            <person name="Goolsby J.A."/>
            <person name="Tidwell J."/>
            <person name="Bellgard S.E."/>
            <person name="Bellgard M.I."/>
        </authorList>
    </citation>
    <scope>NUCLEOTIDE SEQUENCE</scope>
    <source>
        <tissue evidence="1">Shoot tissue taken approximately 20 cm above the soil surface</tissue>
    </source>
</reference>
<dbReference type="AlphaFoldDB" id="A0A0A9HLA2"/>